<feature type="compositionally biased region" description="Basic and acidic residues" evidence="3">
    <location>
        <begin position="394"/>
        <end position="405"/>
    </location>
</feature>
<dbReference type="Pfam" id="PF01833">
    <property type="entry name" value="TIG"/>
    <property type="match status" value="1"/>
</dbReference>
<feature type="compositionally biased region" description="Low complexity" evidence="3">
    <location>
        <begin position="486"/>
        <end position="503"/>
    </location>
</feature>
<evidence type="ECO:0000256" key="1">
    <source>
        <dbReference type="ARBA" id="ARBA00023043"/>
    </source>
</evidence>
<feature type="compositionally biased region" description="Polar residues" evidence="3">
    <location>
        <begin position="278"/>
        <end position="288"/>
    </location>
</feature>
<gene>
    <name evidence="7" type="ORF">M231_04658</name>
</gene>
<dbReference type="InterPro" id="IPR036770">
    <property type="entry name" value="Ankyrin_rpt-contain_sf"/>
</dbReference>
<name>A0A4Q1BK27_TREME</name>
<dbReference type="GO" id="GO:0003690">
    <property type="term" value="F:double-stranded DNA binding"/>
    <property type="evidence" value="ECO:0007669"/>
    <property type="project" value="TreeGrafter"/>
</dbReference>
<feature type="region of interest" description="Disordered" evidence="3">
    <location>
        <begin position="654"/>
        <end position="677"/>
    </location>
</feature>
<dbReference type="SUPFAM" id="SSF48403">
    <property type="entry name" value="Ankyrin repeat"/>
    <property type="match status" value="1"/>
</dbReference>
<feature type="domain" description="IPT/TIG" evidence="5">
    <location>
        <begin position="760"/>
        <end position="841"/>
    </location>
</feature>
<sequence>MTSSPEVGGLNRSGIHSGPSRNHGLGGQDVIQSVQNLLGSFASGGNFQSFPSNFQNPTRPSPPAQMPDVKPFANIPPPSPHITRPALIVASSASPSIGTGGLSALRLEPPKRLYDIERLPIGIPARDELLRTSLRNLVLLQGDPQIITKQRVETAIRVIVDLLRVIPRSPNTPSLPPDLVCLLPPDSGGGLVCAIERIGTFTAIRMQTGTTTKLSSKKQLQAGPTSIEQVIYLETAVYTSGDNPRRVYPCKRCRAREARRRETKEATRRKRGHADSEAFSNKSSQPRTSAPPPSTDFVTGENPDDYDPHKHDQIVEEPPWDPTKPDWRHEMVLFNTPPELPIKDGSVSWLPLRVVCYGKCHGDKSGFSVHFTFRLPDGSIIAREAMNPIRITDDHKTDVKPKGKENMGTSVTRGHRGRTSIASSSRRQSSVAASEAESLQSEAGPHIRQPPPVRTGRPYERPKKEPSSNTHLPLTADMAAYRQHRSGSSISSVPSMSPMSAPSDGQESWPHPSMDWQGRVSDTHIPSTISPGALRRPTFENHLMMNEPSPISPNSIPSHSSNLSPLSHHDELSMIRDHLQSPTSLVSALAYAQLNEVQASPHHPTTPLMMGDQGGNILGLNAYNDALGSSSRNNSMTSFADDASSFSQPLFEGSVYSQSGLPPNDDSMFSQTSDSQSHNMEQFLDYSGGDDQQILQQPFPTSPLQPQSNQAPLSFDMANFFNPPVGGSHVGHGMSSVSIPQNVDVQRLLEALQRQQPLPPVITRVVPAEGPMTGGSLVAIGGHRLNHQTKIMFGDRPAETQFDGTIGFLTCISPPSSRPGPVDVTVVGVPSAPGTEAPKFVYRGLEPEFTRLALQVQEKQQMFFNASNGQFNWSGTLTQNTNGQSNIGQGQGMSYSSSNHQHNVSTDVDQPTSTQNNGMVIDHEVKASEKQEPDLQTTILEFLQSLNHKLPGSLRSSNAINTLNESRQSFSHLAASAGFSHLLNEVLSYGAEVDIQDIHGFTPLSYAAYGGHIECVRLLINAKASYDQPTLLGEMPLDLAQLREHDDVIQLLVSEVWQSSSEPITRPEIPDSDIDLLATIDDHLNETHIDSDDHSDISEELEIIQPKPFKNDHLDPMDEILVNRSPPTRRNKSIYSPKHIRTPSPDHPPPPPYASPIHTPINLPRSHQTSSKEENRNGWFNWKLSTISIPSPPSSHIRLPIPNLFGVIDNKSSDVEESGAFKWIPIPLPSWEARHGLPSSEELKMYSQSWAVVLVSLVSPPSPEGRRSDLEGDDVVGSGTTGGKGKVRHTKKTDIMLWIFWLPVLCFFGFWVLITALPIVTTVGLLYFRQVYKALKQRV</sequence>
<evidence type="ECO:0000313" key="7">
    <source>
        <dbReference type="EMBL" id="RXK38099.1"/>
    </source>
</evidence>
<dbReference type="PROSITE" id="PS50297">
    <property type="entry name" value="ANK_REP_REGION"/>
    <property type="match status" value="1"/>
</dbReference>
<feature type="region of interest" description="Disordered" evidence="3">
    <location>
        <begin position="891"/>
        <end position="914"/>
    </location>
</feature>
<dbReference type="STRING" id="5217.A0A4Q1BK27"/>
<dbReference type="Pfam" id="PF25603">
    <property type="entry name" value="SPT23_MGA2_DBD"/>
    <property type="match status" value="1"/>
</dbReference>
<feature type="domain" description="SPT23/MGA2-like DNA-binding" evidence="6">
    <location>
        <begin position="211"/>
        <end position="396"/>
    </location>
</feature>
<proteinExistence type="predicted"/>
<feature type="compositionally biased region" description="Low complexity" evidence="3">
    <location>
        <begin position="420"/>
        <end position="443"/>
    </location>
</feature>
<evidence type="ECO:0000256" key="4">
    <source>
        <dbReference type="SAM" id="Phobius"/>
    </source>
</evidence>
<feature type="compositionally biased region" description="Basic and acidic residues" evidence="3">
    <location>
        <begin position="256"/>
        <end position="266"/>
    </location>
</feature>
<feature type="region of interest" description="Disordered" evidence="3">
    <location>
        <begin position="256"/>
        <end position="309"/>
    </location>
</feature>
<feature type="compositionally biased region" description="Basic and acidic residues" evidence="3">
    <location>
        <begin position="457"/>
        <end position="466"/>
    </location>
</feature>
<dbReference type="Proteomes" id="UP000289152">
    <property type="component" value="Unassembled WGS sequence"/>
</dbReference>
<reference evidence="7 8" key="1">
    <citation type="submission" date="2016-06" db="EMBL/GenBank/DDBJ databases">
        <title>Evolution of pathogenesis and genome organization in the Tremellales.</title>
        <authorList>
            <person name="Cuomo C."/>
            <person name="Litvintseva A."/>
            <person name="Heitman J."/>
            <person name="Chen Y."/>
            <person name="Sun S."/>
            <person name="Springer D."/>
            <person name="Dromer F."/>
            <person name="Young S."/>
            <person name="Zeng Q."/>
            <person name="Chapman S."/>
            <person name="Gujja S."/>
            <person name="Saif S."/>
            <person name="Birren B."/>
        </authorList>
    </citation>
    <scope>NUCLEOTIDE SEQUENCE [LARGE SCALE GENOMIC DNA]</scope>
    <source>
        <strain evidence="7 8">ATCC 28783</strain>
    </source>
</reference>
<feature type="region of interest" description="Disordered" evidence="3">
    <location>
        <begin position="48"/>
        <end position="77"/>
    </location>
</feature>
<feature type="compositionally biased region" description="Pro residues" evidence="3">
    <location>
        <begin position="1145"/>
        <end position="1154"/>
    </location>
</feature>
<dbReference type="Gene3D" id="2.60.40.10">
    <property type="entry name" value="Immunoglobulins"/>
    <property type="match status" value="1"/>
</dbReference>
<feature type="region of interest" description="Disordered" evidence="3">
    <location>
        <begin position="1260"/>
        <end position="1284"/>
    </location>
</feature>
<dbReference type="InterPro" id="IPR002909">
    <property type="entry name" value="IPT_dom"/>
</dbReference>
<keyword evidence="4" id="KW-0472">Membrane</keyword>
<dbReference type="SUPFAM" id="SSF81296">
    <property type="entry name" value="E set domains"/>
    <property type="match status" value="1"/>
</dbReference>
<keyword evidence="8" id="KW-1185">Reference proteome</keyword>
<dbReference type="PROSITE" id="PS50088">
    <property type="entry name" value="ANK_REPEAT"/>
    <property type="match status" value="1"/>
</dbReference>
<feature type="region of interest" description="Disordered" evidence="3">
    <location>
        <begin position="394"/>
        <end position="511"/>
    </location>
</feature>
<evidence type="ECO:0000259" key="6">
    <source>
        <dbReference type="Pfam" id="PF25603"/>
    </source>
</evidence>
<dbReference type="Pfam" id="PF12796">
    <property type="entry name" value="Ank_2"/>
    <property type="match status" value="1"/>
</dbReference>
<accession>A0A4Q1BK27</accession>
<dbReference type="OrthoDB" id="71307at2759"/>
<feature type="region of interest" description="Disordered" evidence="3">
    <location>
        <begin position="1"/>
        <end position="27"/>
    </location>
</feature>
<dbReference type="EMBL" id="SDIL01000054">
    <property type="protein sequence ID" value="RXK38099.1"/>
    <property type="molecule type" value="Genomic_DNA"/>
</dbReference>
<dbReference type="GO" id="GO:0005634">
    <property type="term" value="C:nucleus"/>
    <property type="evidence" value="ECO:0007669"/>
    <property type="project" value="TreeGrafter"/>
</dbReference>
<evidence type="ECO:0000259" key="5">
    <source>
        <dbReference type="Pfam" id="PF01833"/>
    </source>
</evidence>
<dbReference type="PANTHER" id="PTHR23335:SF1">
    <property type="entry name" value="CALMODULIN-BINDING TRANSCRIPTION ACTIVATOR, ISOFORM F"/>
    <property type="match status" value="1"/>
</dbReference>
<evidence type="ECO:0000256" key="2">
    <source>
        <dbReference type="PROSITE-ProRule" id="PRU00023"/>
    </source>
</evidence>
<dbReference type="SMART" id="SM00248">
    <property type="entry name" value="ANK"/>
    <property type="match status" value="2"/>
</dbReference>
<dbReference type="VEuPathDB" id="FungiDB:TREMEDRAFT_73985"/>
<evidence type="ECO:0000313" key="8">
    <source>
        <dbReference type="Proteomes" id="UP000289152"/>
    </source>
</evidence>
<keyword evidence="4" id="KW-1133">Transmembrane helix</keyword>
<feature type="compositionally biased region" description="Polar residues" evidence="3">
    <location>
        <begin position="655"/>
        <end position="677"/>
    </location>
</feature>
<comment type="caution">
    <text evidence="7">The sequence shown here is derived from an EMBL/GenBank/DDBJ whole genome shotgun (WGS) entry which is preliminary data.</text>
</comment>
<dbReference type="InParanoid" id="A0A4Q1BK27"/>
<feature type="transmembrane region" description="Helical" evidence="4">
    <location>
        <begin position="1295"/>
        <end position="1328"/>
    </location>
</feature>
<organism evidence="7 8">
    <name type="scientific">Tremella mesenterica</name>
    <name type="common">Jelly fungus</name>
    <dbReference type="NCBI Taxonomy" id="5217"/>
    <lineage>
        <taxon>Eukaryota</taxon>
        <taxon>Fungi</taxon>
        <taxon>Dikarya</taxon>
        <taxon>Basidiomycota</taxon>
        <taxon>Agaricomycotina</taxon>
        <taxon>Tremellomycetes</taxon>
        <taxon>Tremellales</taxon>
        <taxon>Tremellaceae</taxon>
        <taxon>Tremella</taxon>
    </lineage>
</organism>
<dbReference type="Gene3D" id="1.25.40.20">
    <property type="entry name" value="Ankyrin repeat-containing domain"/>
    <property type="match status" value="1"/>
</dbReference>
<feature type="region of interest" description="Disordered" evidence="3">
    <location>
        <begin position="1109"/>
        <end position="1174"/>
    </location>
</feature>
<dbReference type="GO" id="GO:0003712">
    <property type="term" value="F:transcription coregulator activity"/>
    <property type="evidence" value="ECO:0007669"/>
    <property type="project" value="TreeGrafter"/>
</dbReference>
<dbReference type="InterPro" id="IPR014756">
    <property type="entry name" value="Ig_E-set"/>
</dbReference>
<evidence type="ECO:0000256" key="3">
    <source>
        <dbReference type="SAM" id="MobiDB-lite"/>
    </source>
</evidence>
<dbReference type="PANTHER" id="PTHR23335">
    <property type="entry name" value="CALMODULIN-BINDING TRANSCRIPTION ACTIVATOR CAMTA"/>
    <property type="match status" value="1"/>
</dbReference>
<dbReference type="InterPro" id="IPR002110">
    <property type="entry name" value="Ankyrin_rpt"/>
</dbReference>
<keyword evidence="1 2" id="KW-0040">ANK repeat</keyword>
<dbReference type="InterPro" id="IPR057962">
    <property type="entry name" value="SPT23_MGA2_DBD"/>
</dbReference>
<dbReference type="GO" id="GO:0006357">
    <property type="term" value="P:regulation of transcription by RNA polymerase II"/>
    <property type="evidence" value="ECO:0007669"/>
    <property type="project" value="TreeGrafter"/>
</dbReference>
<feature type="repeat" description="ANK" evidence="2">
    <location>
        <begin position="999"/>
        <end position="1031"/>
    </location>
</feature>
<dbReference type="InterPro" id="IPR013783">
    <property type="entry name" value="Ig-like_fold"/>
</dbReference>
<feature type="compositionally biased region" description="Polar residues" evidence="3">
    <location>
        <begin position="48"/>
        <end position="58"/>
    </location>
</feature>
<keyword evidence="4" id="KW-0812">Transmembrane</keyword>
<protein>
    <submittedName>
        <fullName evidence="7">Uncharacterized protein</fullName>
    </submittedName>
</protein>